<dbReference type="PRINTS" id="PR00344">
    <property type="entry name" value="BCTRLSENSOR"/>
</dbReference>
<comment type="catalytic activity">
    <reaction evidence="1">
        <text>ATP + protein L-histidine = ADP + protein N-phospho-L-histidine.</text>
        <dbReference type="EC" id="2.7.13.3"/>
    </reaction>
</comment>
<dbReference type="InterPro" id="IPR036890">
    <property type="entry name" value="HATPase_C_sf"/>
</dbReference>
<keyword evidence="6" id="KW-1185">Reference proteome</keyword>
<dbReference type="EMBL" id="FNAI01000014">
    <property type="protein sequence ID" value="SDF19882.1"/>
    <property type="molecule type" value="Genomic_DNA"/>
</dbReference>
<name>A0A1G7J4H9_9SPHI</name>
<keyword evidence="5" id="KW-0808">Transferase</keyword>
<dbReference type="Proteomes" id="UP000199072">
    <property type="component" value="Unassembled WGS sequence"/>
</dbReference>
<dbReference type="PROSITE" id="PS50109">
    <property type="entry name" value="HIS_KIN"/>
    <property type="match status" value="1"/>
</dbReference>
<dbReference type="InterPro" id="IPR003594">
    <property type="entry name" value="HATPase_dom"/>
</dbReference>
<sequence>MQTVTVSWLKSLEVLENVPDDQLQWFIDVSENRIFEDGAMLNEPGLPMTGPHVIVEGGMRFYMLQGGGRRDFVNVGPGNVTGYMPFSRGLISKGYAQAIGDLQVLSFPTDKINEMIKSHFELTQALVHIMTTRVRDFTALQQQNEKMMALGKLSAGLAHELNNPASAIVRDSTSLSKHLRLVPESLKSMFAIKMDEEQVNAITDELFKVLDGRDETRLSLKQRTMLEDEITEWLDENEIENSYDIAESFVDFKFLTKNLEALKKHIPPAHLSTILNWMSNKLVAEKMIEDIQESSKRIADLVSSVKTFTHMDRGQDKQYADIHIGIRNTLTMLGYKMRKGNINIIEDFDETLPEVKALIGELNQVWTNLIDNAIDAMEPAGKGTLTIKTRRDREFVEVFIIDDGPGIPPEIQSQVFDPFFTTKEMGKGTGMGLEVVQRIVKQHRGSIKVKSQPGHTEFSVCFLIDG</sequence>
<reference evidence="5 6" key="1">
    <citation type="submission" date="2016-10" db="EMBL/GenBank/DDBJ databases">
        <authorList>
            <person name="de Groot N.N."/>
        </authorList>
    </citation>
    <scope>NUCLEOTIDE SEQUENCE [LARGE SCALE GENOMIC DNA]</scope>
    <source>
        <strain evidence="5 6">47C3B</strain>
    </source>
</reference>
<dbReference type="Gene3D" id="1.10.287.130">
    <property type="match status" value="1"/>
</dbReference>
<dbReference type="CDD" id="cd00038">
    <property type="entry name" value="CAP_ED"/>
    <property type="match status" value="1"/>
</dbReference>
<dbReference type="AlphaFoldDB" id="A0A1G7J4H9"/>
<evidence type="ECO:0000313" key="6">
    <source>
        <dbReference type="Proteomes" id="UP000199072"/>
    </source>
</evidence>
<dbReference type="Gene3D" id="2.60.120.10">
    <property type="entry name" value="Jelly Rolls"/>
    <property type="match status" value="1"/>
</dbReference>
<dbReference type="PANTHER" id="PTHR43065">
    <property type="entry name" value="SENSOR HISTIDINE KINASE"/>
    <property type="match status" value="1"/>
</dbReference>
<evidence type="ECO:0000256" key="2">
    <source>
        <dbReference type="ARBA" id="ARBA00012438"/>
    </source>
</evidence>
<dbReference type="STRING" id="1391627.SAMN05216464_11455"/>
<protein>
    <recommendedName>
        <fullName evidence="2">histidine kinase</fullName>
        <ecNumber evidence="2">2.7.13.3</ecNumber>
    </recommendedName>
</protein>
<dbReference type="OrthoDB" id="9806995at2"/>
<evidence type="ECO:0000259" key="4">
    <source>
        <dbReference type="PROSITE" id="PS50109"/>
    </source>
</evidence>
<evidence type="ECO:0000259" key="3">
    <source>
        <dbReference type="PROSITE" id="PS50042"/>
    </source>
</evidence>
<dbReference type="Gene3D" id="3.30.565.10">
    <property type="entry name" value="Histidine kinase-like ATPase, C-terminal domain"/>
    <property type="match status" value="1"/>
</dbReference>
<dbReference type="EC" id="2.7.13.3" evidence="2"/>
<evidence type="ECO:0000256" key="1">
    <source>
        <dbReference type="ARBA" id="ARBA00000085"/>
    </source>
</evidence>
<keyword evidence="5" id="KW-0418">Kinase</keyword>
<gene>
    <name evidence="5" type="ORF">SAMN05216464_11455</name>
</gene>
<dbReference type="InterPro" id="IPR018490">
    <property type="entry name" value="cNMP-bd_dom_sf"/>
</dbReference>
<dbReference type="Pfam" id="PF02518">
    <property type="entry name" value="HATPase_c"/>
    <property type="match status" value="1"/>
</dbReference>
<dbReference type="SMART" id="SM00387">
    <property type="entry name" value="HATPase_c"/>
    <property type="match status" value="1"/>
</dbReference>
<organism evidence="5 6">
    <name type="scientific">Mucilaginibacter pineti</name>
    <dbReference type="NCBI Taxonomy" id="1391627"/>
    <lineage>
        <taxon>Bacteria</taxon>
        <taxon>Pseudomonadati</taxon>
        <taxon>Bacteroidota</taxon>
        <taxon>Sphingobacteriia</taxon>
        <taxon>Sphingobacteriales</taxon>
        <taxon>Sphingobacteriaceae</taxon>
        <taxon>Mucilaginibacter</taxon>
    </lineage>
</organism>
<dbReference type="GO" id="GO:0004673">
    <property type="term" value="F:protein histidine kinase activity"/>
    <property type="evidence" value="ECO:0007669"/>
    <property type="project" value="UniProtKB-EC"/>
</dbReference>
<dbReference type="InterPro" id="IPR005467">
    <property type="entry name" value="His_kinase_dom"/>
</dbReference>
<dbReference type="InterPro" id="IPR000595">
    <property type="entry name" value="cNMP-bd_dom"/>
</dbReference>
<proteinExistence type="predicted"/>
<dbReference type="PROSITE" id="PS50042">
    <property type="entry name" value="CNMP_BINDING_3"/>
    <property type="match status" value="1"/>
</dbReference>
<dbReference type="InterPro" id="IPR014710">
    <property type="entry name" value="RmlC-like_jellyroll"/>
</dbReference>
<dbReference type="PANTHER" id="PTHR43065:SF48">
    <property type="entry name" value="HISTIDINE KINASE"/>
    <property type="match status" value="1"/>
</dbReference>
<evidence type="ECO:0000313" key="5">
    <source>
        <dbReference type="EMBL" id="SDF19882.1"/>
    </source>
</evidence>
<dbReference type="InterPro" id="IPR004358">
    <property type="entry name" value="Sig_transdc_His_kin-like_C"/>
</dbReference>
<feature type="domain" description="Histidine kinase" evidence="4">
    <location>
        <begin position="285"/>
        <end position="466"/>
    </location>
</feature>
<feature type="domain" description="Cyclic nucleotide-binding" evidence="3">
    <location>
        <begin position="14"/>
        <end position="116"/>
    </location>
</feature>
<dbReference type="SUPFAM" id="SSF51206">
    <property type="entry name" value="cAMP-binding domain-like"/>
    <property type="match status" value="1"/>
</dbReference>
<dbReference type="RefSeq" id="WP_091153628.1">
    <property type="nucleotide sequence ID" value="NZ_FNAI01000014.1"/>
</dbReference>
<dbReference type="SUPFAM" id="SSF55874">
    <property type="entry name" value="ATPase domain of HSP90 chaperone/DNA topoisomerase II/histidine kinase"/>
    <property type="match status" value="1"/>
</dbReference>
<accession>A0A1G7J4H9</accession>